<evidence type="ECO:0000256" key="3">
    <source>
        <dbReference type="ARBA" id="ARBA00012929"/>
    </source>
</evidence>
<reference evidence="8 9" key="1">
    <citation type="submission" date="2016-01" db="EMBL/GenBank/DDBJ databases">
        <title>Genome sequencing of Roseivirga seohaensis SW-152.</title>
        <authorList>
            <person name="Selvaratnam C."/>
            <person name="Thevarajoo S."/>
            <person name="Goh K.M."/>
            <person name="Ee R."/>
            <person name="Chan K.-G."/>
            <person name="Chong C.S."/>
        </authorList>
    </citation>
    <scope>NUCLEOTIDE SEQUENCE [LARGE SCALE GENOMIC DNA]</scope>
    <source>
        <strain evidence="8 9">SW-152</strain>
    </source>
</reference>
<dbReference type="InterPro" id="IPR036291">
    <property type="entry name" value="NAD(P)-bd_dom_sf"/>
</dbReference>
<evidence type="ECO:0000256" key="1">
    <source>
        <dbReference type="ARBA" id="ARBA00004781"/>
    </source>
</evidence>
<protein>
    <recommendedName>
        <fullName evidence="4 6">dTDP-4-dehydrorhamnose reductase</fullName>
        <ecNumber evidence="3 6">1.1.1.133</ecNumber>
    </recommendedName>
</protein>
<comment type="similarity">
    <text evidence="2 6">Belongs to the dTDP-4-dehydrorhamnose reductase family.</text>
</comment>
<name>A0A150Y0P9_9BACT</name>
<evidence type="ECO:0000313" key="9">
    <source>
        <dbReference type="Proteomes" id="UP000075663"/>
    </source>
</evidence>
<evidence type="ECO:0000313" key="8">
    <source>
        <dbReference type="EMBL" id="KYG84583.1"/>
    </source>
</evidence>
<dbReference type="Pfam" id="PF04321">
    <property type="entry name" value="RmlD_sub_bind"/>
    <property type="match status" value="1"/>
</dbReference>
<gene>
    <name evidence="8" type="ORF">AWW67_02500</name>
</gene>
<evidence type="ECO:0000256" key="6">
    <source>
        <dbReference type="RuleBase" id="RU364082"/>
    </source>
</evidence>
<dbReference type="SUPFAM" id="SSF51735">
    <property type="entry name" value="NAD(P)-binding Rossmann-fold domains"/>
    <property type="match status" value="1"/>
</dbReference>
<dbReference type="InterPro" id="IPR029903">
    <property type="entry name" value="RmlD-like-bd"/>
</dbReference>
<sequence length="273" mass="30927">MAGHLILQYLKTHSNLLVDDVSRSDDSFTSTYNLDVTNFDVLKSVLKKGGYTVVINCIGVLNHFAESRPDQAVLLNSYFPHFLSNLGSEMGFKLIHISTDCVFSGTKGGYIETDPKDGKGFYAQSKALGEVNNSKDLTIRTSIIGPELKNGIGLFHWFMSQNTEIQGYKRVFWSGVTTIELAKFISAILDSDLTGLIHLTNGERISKFDLLGKLNKKFKQGEVLINPEQNIHIDKSLVNTRGDLHYQVPEYELMIDEMKDWVCKHRHLYKRYL</sequence>
<dbReference type="STRING" id="1914963.AWW67_02500"/>
<keyword evidence="6" id="KW-0560">Oxidoreductase</keyword>
<dbReference type="AlphaFoldDB" id="A0A150Y0P9"/>
<dbReference type="GO" id="GO:0008831">
    <property type="term" value="F:dTDP-4-dehydrorhamnose reductase activity"/>
    <property type="evidence" value="ECO:0007669"/>
    <property type="project" value="UniProtKB-EC"/>
</dbReference>
<dbReference type="Proteomes" id="UP000075663">
    <property type="component" value="Unassembled WGS sequence"/>
</dbReference>
<dbReference type="PANTHER" id="PTHR10491:SF4">
    <property type="entry name" value="METHIONINE ADENOSYLTRANSFERASE 2 SUBUNIT BETA"/>
    <property type="match status" value="1"/>
</dbReference>
<dbReference type="Gene3D" id="3.90.25.10">
    <property type="entry name" value="UDP-galactose 4-epimerase, domain 1"/>
    <property type="match status" value="1"/>
</dbReference>
<dbReference type="UniPathway" id="UPA00124"/>
<dbReference type="EMBL" id="LRPB01000023">
    <property type="protein sequence ID" value="KYG84583.1"/>
    <property type="molecule type" value="Genomic_DNA"/>
</dbReference>
<keyword evidence="6" id="KW-0521">NADP</keyword>
<dbReference type="GO" id="GO:0019305">
    <property type="term" value="P:dTDP-rhamnose biosynthetic process"/>
    <property type="evidence" value="ECO:0007669"/>
    <property type="project" value="UniProtKB-UniPathway"/>
</dbReference>
<dbReference type="GO" id="GO:0005829">
    <property type="term" value="C:cytosol"/>
    <property type="evidence" value="ECO:0007669"/>
    <property type="project" value="TreeGrafter"/>
</dbReference>
<proteinExistence type="inferred from homology"/>
<evidence type="ECO:0000256" key="5">
    <source>
        <dbReference type="ARBA" id="ARBA00048200"/>
    </source>
</evidence>
<accession>A0A150Y0P9</accession>
<comment type="catalytic activity">
    <reaction evidence="5">
        <text>dTDP-beta-L-rhamnose + NADP(+) = dTDP-4-dehydro-beta-L-rhamnose + NADPH + H(+)</text>
        <dbReference type="Rhea" id="RHEA:21796"/>
        <dbReference type="ChEBI" id="CHEBI:15378"/>
        <dbReference type="ChEBI" id="CHEBI:57510"/>
        <dbReference type="ChEBI" id="CHEBI:57783"/>
        <dbReference type="ChEBI" id="CHEBI:58349"/>
        <dbReference type="ChEBI" id="CHEBI:62830"/>
        <dbReference type="EC" id="1.1.1.133"/>
    </reaction>
</comment>
<comment type="caution">
    <text evidence="8">The sequence shown here is derived from an EMBL/GenBank/DDBJ whole genome shotgun (WGS) entry which is preliminary data.</text>
</comment>
<comment type="pathway">
    <text evidence="1 6">Carbohydrate biosynthesis; dTDP-L-rhamnose biosynthesis.</text>
</comment>
<organism evidence="8 9">
    <name type="scientific">Roseivirga seohaensis</name>
    <dbReference type="NCBI Taxonomy" id="1914963"/>
    <lineage>
        <taxon>Bacteria</taxon>
        <taxon>Pseudomonadati</taxon>
        <taxon>Bacteroidota</taxon>
        <taxon>Cytophagia</taxon>
        <taxon>Cytophagales</taxon>
        <taxon>Roseivirgaceae</taxon>
        <taxon>Roseivirga</taxon>
    </lineage>
</organism>
<dbReference type="PANTHER" id="PTHR10491">
    <property type="entry name" value="DTDP-4-DEHYDRORHAMNOSE REDUCTASE"/>
    <property type="match status" value="1"/>
</dbReference>
<evidence type="ECO:0000256" key="2">
    <source>
        <dbReference type="ARBA" id="ARBA00010944"/>
    </source>
</evidence>
<comment type="function">
    <text evidence="6">Catalyzes the reduction of dTDP-6-deoxy-L-lyxo-4-hexulose to yield dTDP-L-rhamnose.</text>
</comment>
<feature type="domain" description="RmlD-like substrate binding" evidence="7">
    <location>
        <begin position="29"/>
        <end position="227"/>
    </location>
</feature>
<dbReference type="Gene3D" id="3.40.50.720">
    <property type="entry name" value="NAD(P)-binding Rossmann-like Domain"/>
    <property type="match status" value="1"/>
</dbReference>
<dbReference type="InterPro" id="IPR005913">
    <property type="entry name" value="dTDP_dehydrorham_reduct"/>
</dbReference>
<evidence type="ECO:0000256" key="4">
    <source>
        <dbReference type="ARBA" id="ARBA00017099"/>
    </source>
</evidence>
<dbReference type="EC" id="1.1.1.133" evidence="3 6"/>
<evidence type="ECO:0000259" key="7">
    <source>
        <dbReference type="Pfam" id="PF04321"/>
    </source>
</evidence>
<dbReference type="CDD" id="cd05254">
    <property type="entry name" value="dTDP_HR_like_SDR_e"/>
    <property type="match status" value="1"/>
</dbReference>